<evidence type="ECO:0000256" key="2">
    <source>
        <dbReference type="SAM" id="Phobius"/>
    </source>
</evidence>
<keyword evidence="2" id="KW-0812">Transmembrane</keyword>
<dbReference type="RefSeq" id="WP_165093202.1">
    <property type="nucleotide sequence ID" value="NZ_JAAKGU010000001.1"/>
</dbReference>
<protein>
    <submittedName>
        <fullName evidence="3">Uncharacterized protein</fullName>
    </submittedName>
</protein>
<reference evidence="3 4" key="1">
    <citation type="submission" date="2020-02" db="EMBL/GenBank/DDBJ databases">
        <authorList>
            <person name="Gao J."/>
            <person name="Sun J."/>
        </authorList>
    </citation>
    <scope>NUCLEOTIDE SEQUENCE [LARGE SCALE GENOMIC DNA]</scope>
    <source>
        <strain evidence="3 4">7124</strain>
    </source>
</reference>
<organism evidence="3 4">
    <name type="scientific">Paenibacillus apii</name>
    <dbReference type="NCBI Taxonomy" id="1850370"/>
    <lineage>
        <taxon>Bacteria</taxon>
        <taxon>Bacillati</taxon>
        <taxon>Bacillota</taxon>
        <taxon>Bacilli</taxon>
        <taxon>Bacillales</taxon>
        <taxon>Paenibacillaceae</taxon>
        <taxon>Paenibacillus</taxon>
    </lineage>
</organism>
<evidence type="ECO:0000313" key="4">
    <source>
        <dbReference type="Proteomes" id="UP000480151"/>
    </source>
</evidence>
<gene>
    <name evidence="3" type="ORF">G5B47_00325</name>
</gene>
<comment type="caution">
    <text evidence="3">The sequence shown here is derived from an EMBL/GenBank/DDBJ whole genome shotgun (WGS) entry which is preliminary data.</text>
</comment>
<feature type="region of interest" description="Disordered" evidence="1">
    <location>
        <begin position="1"/>
        <end position="20"/>
    </location>
</feature>
<keyword evidence="4" id="KW-1185">Reference proteome</keyword>
<dbReference type="AlphaFoldDB" id="A0A6M1PEV6"/>
<feature type="compositionally biased region" description="Basic and acidic residues" evidence="1">
    <location>
        <begin position="1"/>
        <end position="19"/>
    </location>
</feature>
<dbReference type="Proteomes" id="UP000480151">
    <property type="component" value="Unassembled WGS sequence"/>
</dbReference>
<sequence length="95" mass="11198">MSHENRSKFNKSKGGDERFGIGTTFKQENWIEQNDREDQYYVDEQLRPMQRIEGGGGPKKVYLQNMPKPVRYFGYFFVFGVPILLITLIIISYLK</sequence>
<evidence type="ECO:0000313" key="3">
    <source>
        <dbReference type="EMBL" id="NGM80848.1"/>
    </source>
</evidence>
<keyword evidence="2" id="KW-0472">Membrane</keyword>
<keyword evidence="2" id="KW-1133">Transmembrane helix</keyword>
<name>A0A6M1PEV6_9BACL</name>
<proteinExistence type="predicted"/>
<evidence type="ECO:0000256" key="1">
    <source>
        <dbReference type="SAM" id="MobiDB-lite"/>
    </source>
</evidence>
<feature type="transmembrane region" description="Helical" evidence="2">
    <location>
        <begin position="72"/>
        <end position="94"/>
    </location>
</feature>
<dbReference type="EMBL" id="JAAKGU010000001">
    <property type="protein sequence ID" value="NGM80848.1"/>
    <property type="molecule type" value="Genomic_DNA"/>
</dbReference>
<accession>A0A6M1PEV6</accession>